<evidence type="ECO:0000259" key="2">
    <source>
        <dbReference type="Pfam" id="PF00857"/>
    </source>
</evidence>
<dbReference type="OrthoDB" id="9807387at2"/>
<accession>A0A023D3I4</accession>
<dbReference type="GO" id="GO:0016787">
    <property type="term" value="F:hydrolase activity"/>
    <property type="evidence" value="ECO:0007669"/>
    <property type="project" value="UniProtKB-KW"/>
</dbReference>
<protein>
    <submittedName>
        <fullName evidence="3">Isochorismatase hydrolase</fullName>
    </submittedName>
</protein>
<reference evidence="4" key="1">
    <citation type="journal article" date="2014" name="FEMS Microbiol. Lett.">
        <title>Draft Genomic DNA Sequence of the Facultatively Methylotrophic Bacterium Acidomonas methanolica type strain MB58.</title>
        <authorList>
            <person name="Higashiura N."/>
            <person name="Hadano H."/>
            <person name="Hirakawa H."/>
            <person name="Matsutani M."/>
            <person name="Takabe S."/>
            <person name="Matsushita K."/>
            <person name="Azuma Y."/>
        </authorList>
    </citation>
    <scope>NUCLEOTIDE SEQUENCE [LARGE SCALE GENOMIC DNA]</scope>
    <source>
        <strain evidence="4">MB58</strain>
    </source>
</reference>
<dbReference type="RefSeq" id="WP_042056792.1">
    <property type="nucleotide sequence ID" value="NZ_BAND01000019.1"/>
</dbReference>
<dbReference type="EMBL" id="BAND01000019">
    <property type="protein sequence ID" value="GAJ28330.1"/>
    <property type="molecule type" value="Genomic_DNA"/>
</dbReference>
<organism evidence="3 4">
    <name type="scientific">Acidomonas methanolica NBRC 104435</name>
    <dbReference type="NCBI Taxonomy" id="1231351"/>
    <lineage>
        <taxon>Bacteria</taxon>
        <taxon>Pseudomonadati</taxon>
        <taxon>Pseudomonadota</taxon>
        <taxon>Alphaproteobacteria</taxon>
        <taxon>Acetobacterales</taxon>
        <taxon>Acetobacteraceae</taxon>
        <taxon>Acidomonas</taxon>
    </lineage>
</organism>
<reference evidence="3 4" key="2">
    <citation type="journal article" date="2014" name="FEMS Microbiol. Lett.">
        <title>Draft genomic DNA sequence of the facultatively methylotrophic bacterium Acidomonas methanolica type strain MB58.</title>
        <authorList>
            <person name="Higashiura N."/>
            <person name="Hadano H."/>
            <person name="Hirakawa H."/>
            <person name="Matsutani M."/>
            <person name="Takabe S."/>
            <person name="Matsushita K."/>
            <person name="Azuma Y."/>
        </authorList>
    </citation>
    <scope>NUCLEOTIDE SEQUENCE [LARGE SCALE GENOMIC DNA]</scope>
    <source>
        <strain evidence="3 4">MB58</strain>
    </source>
</reference>
<dbReference type="PANTHER" id="PTHR43540:SF7">
    <property type="entry name" value="ISOCHORISMATASE FAMILY PROTEIN YECD"/>
    <property type="match status" value="1"/>
</dbReference>
<dbReference type="PANTHER" id="PTHR43540">
    <property type="entry name" value="PEROXYUREIDOACRYLATE/UREIDOACRYLATE AMIDOHYDROLASE-RELATED"/>
    <property type="match status" value="1"/>
</dbReference>
<sequence>MTAFDPRTTALVLIDLQSGILALPTAPKPSSQVLEGGRSLASRFRAAGAAVVLVRVAFAPDYADAPPGAVDQPLGGSNGGLPADWARLAEGLEAPGDIVITKRQWGAFTGTELDLQLHRRGIRTIVLGGIATNFGVESTARHAWELGYNVVIAEDLCTSLSAELHDVAIRSIFPRIARVLDSDAIAFDC</sequence>
<dbReference type="Gene3D" id="3.40.50.850">
    <property type="entry name" value="Isochorismatase-like"/>
    <property type="match status" value="1"/>
</dbReference>
<dbReference type="CDD" id="cd00431">
    <property type="entry name" value="cysteine_hydrolases"/>
    <property type="match status" value="1"/>
</dbReference>
<dbReference type="SUPFAM" id="SSF52499">
    <property type="entry name" value="Isochorismatase-like hydrolases"/>
    <property type="match status" value="1"/>
</dbReference>
<dbReference type="Pfam" id="PF00857">
    <property type="entry name" value="Isochorismatase"/>
    <property type="match status" value="1"/>
</dbReference>
<evidence type="ECO:0000313" key="3">
    <source>
        <dbReference type="EMBL" id="GAJ28330.1"/>
    </source>
</evidence>
<comment type="caution">
    <text evidence="3">The sequence shown here is derived from an EMBL/GenBank/DDBJ whole genome shotgun (WGS) entry which is preliminary data.</text>
</comment>
<name>A0A023D3I4_ACIMT</name>
<dbReference type="AlphaFoldDB" id="A0A023D3I4"/>
<dbReference type="Proteomes" id="UP000019760">
    <property type="component" value="Unassembled WGS sequence"/>
</dbReference>
<gene>
    <name evidence="3" type="ORF">Amme_019_006</name>
</gene>
<feature type="domain" description="Isochorismatase-like" evidence="2">
    <location>
        <begin position="9"/>
        <end position="183"/>
    </location>
</feature>
<dbReference type="InterPro" id="IPR036380">
    <property type="entry name" value="Isochorismatase-like_sf"/>
</dbReference>
<keyword evidence="1 3" id="KW-0378">Hydrolase</keyword>
<dbReference type="InterPro" id="IPR050272">
    <property type="entry name" value="Isochorismatase-like_hydrls"/>
</dbReference>
<dbReference type="NCBIfam" id="NF008517">
    <property type="entry name" value="PRK11440.1"/>
    <property type="match status" value="1"/>
</dbReference>
<evidence type="ECO:0000256" key="1">
    <source>
        <dbReference type="ARBA" id="ARBA00022801"/>
    </source>
</evidence>
<proteinExistence type="predicted"/>
<keyword evidence="4" id="KW-1185">Reference proteome</keyword>
<evidence type="ECO:0000313" key="4">
    <source>
        <dbReference type="Proteomes" id="UP000019760"/>
    </source>
</evidence>
<dbReference type="InterPro" id="IPR000868">
    <property type="entry name" value="Isochorismatase-like_dom"/>
</dbReference>